<organism evidence="2 3">
    <name type="scientific">Catellatospora coxensis</name>
    <dbReference type="NCBI Taxonomy" id="310354"/>
    <lineage>
        <taxon>Bacteria</taxon>
        <taxon>Bacillati</taxon>
        <taxon>Actinomycetota</taxon>
        <taxon>Actinomycetes</taxon>
        <taxon>Micromonosporales</taxon>
        <taxon>Micromonosporaceae</taxon>
        <taxon>Catellatospora</taxon>
    </lineage>
</organism>
<dbReference type="AlphaFoldDB" id="A0A8J3KLS2"/>
<proteinExistence type="predicted"/>
<accession>A0A8J3KLS2</accession>
<sequence>MFEDRSLLDGCNVALNESDVVGLRVNWPARTVRLLLHVLAMPEQGPIDPDTRRALVFTGVSLMRVLLRRDRTRTASRDYGHPIELADADAADAFLASVSRSDPMYGWRFLDDPELTRDWPATASLMLAGTGPATHSMYWFCECAREEPGGDTEYCIEGDIHFQRLTVERADGSPVPLASFAADGRRWWHGLHSGDPRVSTEAQQSRPPSPAWT</sequence>
<dbReference type="Proteomes" id="UP000630887">
    <property type="component" value="Unassembled WGS sequence"/>
</dbReference>
<evidence type="ECO:0000256" key="1">
    <source>
        <dbReference type="SAM" id="MobiDB-lite"/>
    </source>
</evidence>
<protein>
    <submittedName>
        <fullName evidence="2">Uncharacterized protein</fullName>
    </submittedName>
</protein>
<feature type="region of interest" description="Disordered" evidence="1">
    <location>
        <begin position="192"/>
        <end position="213"/>
    </location>
</feature>
<name>A0A8J3KLS2_9ACTN</name>
<dbReference type="EMBL" id="BONI01000001">
    <property type="protein sequence ID" value="GIG03350.1"/>
    <property type="molecule type" value="Genomic_DNA"/>
</dbReference>
<dbReference type="RefSeq" id="WP_203687835.1">
    <property type="nucleotide sequence ID" value="NZ_BAAALC010000019.1"/>
</dbReference>
<keyword evidence="3" id="KW-1185">Reference proteome</keyword>
<gene>
    <name evidence="2" type="ORF">Cco03nite_00500</name>
</gene>
<evidence type="ECO:0000313" key="2">
    <source>
        <dbReference type="EMBL" id="GIG03350.1"/>
    </source>
</evidence>
<comment type="caution">
    <text evidence="2">The sequence shown here is derived from an EMBL/GenBank/DDBJ whole genome shotgun (WGS) entry which is preliminary data.</text>
</comment>
<evidence type="ECO:0000313" key="3">
    <source>
        <dbReference type="Proteomes" id="UP000630887"/>
    </source>
</evidence>
<reference evidence="2 3" key="1">
    <citation type="submission" date="2021-01" db="EMBL/GenBank/DDBJ databases">
        <title>Whole genome shotgun sequence of Catellatospora coxensis NBRC 107359.</title>
        <authorList>
            <person name="Komaki H."/>
            <person name="Tamura T."/>
        </authorList>
    </citation>
    <scope>NUCLEOTIDE SEQUENCE [LARGE SCALE GENOMIC DNA]</scope>
    <source>
        <strain evidence="2 3">NBRC 107359</strain>
    </source>
</reference>